<dbReference type="PANTHER" id="PTHR33281">
    <property type="entry name" value="UPF0187 PROTEIN YNEE"/>
    <property type="match status" value="1"/>
</dbReference>
<evidence type="ECO:0000256" key="1">
    <source>
        <dbReference type="ARBA" id="ARBA00004141"/>
    </source>
</evidence>
<keyword evidence="3 9" id="KW-0812">Transmembrane</keyword>
<evidence type="ECO:0000256" key="8">
    <source>
        <dbReference type="SAM" id="MobiDB-lite"/>
    </source>
</evidence>
<dbReference type="AlphaFoldDB" id="A0A7S2Y338"/>
<feature type="compositionally biased region" description="Pro residues" evidence="8">
    <location>
        <begin position="106"/>
        <end position="115"/>
    </location>
</feature>
<gene>
    <name evidence="10" type="ORF">APAL1065_LOCUS2509</name>
</gene>
<feature type="transmembrane region" description="Helical" evidence="9">
    <location>
        <begin position="35"/>
        <end position="56"/>
    </location>
</feature>
<evidence type="ECO:0000256" key="5">
    <source>
        <dbReference type="ARBA" id="ARBA00023065"/>
    </source>
</evidence>
<feature type="transmembrane region" description="Helical" evidence="9">
    <location>
        <begin position="12"/>
        <end position="29"/>
    </location>
</feature>
<evidence type="ECO:0000256" key="3">
    <source>
        <dbReference type="ARBA" id="ARBA00022692"/>
    </source>
</evidence>
<evidence type="ECO:0000256" key="9">
    <source>
        <dbReference type="SAM" id="Phobius"/>
    </source>
</evidence>
<evidence type="ECO:0000256" key="6">
    <source>
        <dbReference type="ARBA" id="ARBA00023136"/>
    </source>
</evidence>
<evidence type="ECO:0000313" key="10">
    <source>
        <dbReference type="EMBL" id="CAD9944847.1"/>
    </source>
</evidence>
<accession>A0A7S2Y338</accession>
<proteinExistence type="predicted"/>
<dbReference type="InterPro" id="IPR044669">
    <property type="entry name" value="YneE/VCCN1/2-like"/>
</dbReference>
<evidence type="ECO:0000256" key="2">
    <source>
        <dbReference type="ARBA" id="ARBA00022448"/>
    </source>
</evidence>
<comment type="subcellular location">
    <subcellularLocation>
        <location evidence="1">Membrane</location>
        <topology evidence="1">Multi-pass membrane protein</topology>
    </subcellularLocation>
</comment>
<protein>
    <submittedName>
        <fullName evidence="10">Uncharacterized protein</fullName>
    </submittedName>
</protein>
<feature type="region of interest" description="Disordered" evidence="8">
    <location>
        <begin position="102"/>
        <end position="169"/>
    </location>
</feature>
<dbReference type="PANTHER" id="PTHR33281:SF20">
    <property type="match status" value="1"/>
</dbReference>
<evidence type="ECO:0000256" key="7">
    <source>
        <dbReference type="SAM" id="Coils"/>
    </source>
</evidence>
<keyword evidence="4 9" id="KW-1133">Transmembrane helix</keyword>
<reference evidence="10" key="1">
    <citation type="submission" date="2021-01" db="EMBL/GenBank/DDBJ databases">
        <authorList>
            <person name="Corre E."/>
            <person name="Pelletier E."/>
            <person name="Niang G."/>
            <person name="Scheremetjew M."/>
            <person name="Finn R."/>
            <person name="Kale V."/>
            <person name="Holt S."/>
            <person name="Cochrane G."/>
            <person name="Meng A."/>
            <person name="Brown T."/>
            <person name="Cohen L."/>
        </authorList>
    </citation>
    <scope>NUCLEOTIDE SEQUENCE</scope>
    <source>
        <strain evidence="10">CCMP125</strain>
    </source>
</reference>
<evidence type="ECO:0000256" key="4">
    <source>
        <dbReference type="ARBA" id="ARBA00022989"/>
    </source>
</evidence>
<keyword evidence="6 9" id="KW-0472">Membrane</keyword>
<keyword evidence="7" id="KW-0175">Coiled coil</keyword>
<feature type="coiled-coil region" evidence="7">
    <location>
        <begin position="172"/>
        <end position="206"/>
    </location>
</feature>
<dbReference type="GO" id="GO:0016020">
    <property type="term" value="C:membrane"/>
    <property type="evidence" value="ECO:0007669"/>
    <property type="project" value="UniProtKB-SubCell"/>
</dbReference>
<dbReference type="GO" id="GO:0006811">
    <property type="term" value="P:monoatomic ion transport"/>
    <property type="evidence" value="ECO:0007669"/>
    <property type="project" value="UniProtKB-KW"/>
</dbReference>
<organism evidence="10">
    <name type="scientific">Entomoneis paludosa</name>
    <dbReference type="NCBI Taxonomy" id="265537"/>
    <lineage>
        <taxon>Eukaryota</taxon>
        <taxon>Sar</taxon>
        <taxon>Stramenopiles</taxon>
        <taxon>Ochrophyta</taxon>
        <taxon>Bacillariophyta</taxon>
        <taxon>Bacillariophyceae</taxon>
        <taxon>Bacillariophycidae</taxon>
        <taxon>Entomoneidaceae</taxon>
        <taxon>Entomoneis</taxon>
    </lineage>
</organism>
<keyword evidence="2" id="KW-0813">Transport</keyword>
<keyword evidence="5" id="KW-0406">Ion transport</keyword>
<dbReference type="EMBL" id="HBHT01003725">
    <property type="protein sequence ID" value="CAD9944847.1"/>
    <property type="molecule type" value="Transcribed_RNA"/>
</dbReference>
<sequence>MFIPFPFPHAQLSSFYILVAIPAVAFLMDQYTVEAWVGAVLTFFTITALSGIHEVARELENPFRNVPNEIPLVTLQAQFNEALVTMYAGYHPDHFWREAAKEYKDAPPPSSPTPSPEFNTPIVKPSFSDGGTTLKPAADREESTPLTPIRDNVSSPAAAAPPQPSPSLEAQIQLLVQKIEDQGAELERLRQRSDEVEVVFENEKKME</sequence>
<name>A0A7S2Y338_9STRA</name>